<evidence type="ECO:0000313" key="2">
    <source>
        <dbReference type="Proteomes" id="UP000555564"/>
    </source>
</evidence>
<proteinExistence type="predicted"/>
<comment type="caution">
    <text evidence="1">The sequence shown here is derived from an EMBL/GenBank/DDBJ whole genome shotgun (WGS) entry which is preliminary data.</text>
</comment>
<accession>A0A7X0ID50</accession>
<organism evidence="1 2">
    <name type="scientific">Sphaerisporangium rubeum</name>
    <dbReference type="NCBI Taxonomy" id="321317"/>
    <lineage>
        <taxon>Bacteria</taxon>
        <taxon>Bacillati</taxon>
        <taxon>Actinomycetota</taxon>
        <taxon>Actinomycetes</taxon>
        <taxon>Streptosporangiales</taxon>
        <taxon>Streptosporangiaceae</taxon>
        <taxon>Sphaerisporangium</taxon>
    </lineage>
</organism>
<keyword evidence="2" id="KW-1185">Reference proteome</keyword>
<protein>
    <recommendedName>
        <fullName evidence="3">Arsenate reductase</fullName>
    </recommendedName>
</protein>
<dbReference type="EMBL" id="JACHIU010000001">
    <property type="protein sequence ID" value="MBB6472795.1"/>
    <property type="molecule type" value="Genomic_DNA"/>
</dbReference>
<sequence length="117" mass="12557">MTQDVVLDQGWVPPACTLPSAERPLRVGEFDSFFAEAVRDVRREEPDRLVLELASGTEYAVRAAELAAKENGCCSFFTFTLTVGGGTLRLAVGVPSQQVEVLDALQARAVAAQASED</sequence>
<name>A0A7X0ID50_9ACTN</name>
<evidence type="ECO:0000313" key="1">
    <source>
        <dbReference type="EMBL" id="MBB6472795.1"/>
    </source>
</evidence>
<dbReference type="RefSeq" id="WP_184980129.1">
    <property type="nucleotide sequence ID" value="NZ_JACHIU010000001.1"/>
</dbReference>
<dbReference type="Proteomes" id="UP000555564">
    <property type="component" value="Unassembled WGS sequence"/>
</dbReference>
<gene>
    <name evidence="1" type="ORF">BJ992_002226</name>
</gene>
<evidence type="ECO:0008006" key="3">
    <source>
        <dbReference type="Google" id="ProtNLM"/>
    </source>
</evidence>
<dbReference type="AlphaFoldDB" id="A0A7X0ID50"/>
<reference evidence="1 2" key="1">
    <citation type="submission" date="2020-08" db="EMBL/GenBank/DDBJ databases">
        <title>Sequencing the genomes of 1000 actinobacteria strains.</title>
        <authorList>
            <person name="Klenk H.-P."/>
        </authorList>
    </citation>
    <scope>NUCLEOTIDE SEQUENCE [LARGE SCALE GENOMIC DNA]</scope>
    <source>
        <strain evidence="1 2">DSM 44936</strain>
    </source>
</reference>